<dbReference type="GO" id="GO:0016757">
    <property type="term" value="F:glycosyltransferase activity"/>
    <property type="evidence" value="ECO:0007669"/>
    <property type="project" value="TreeGrafter"/>
</dbReference>
<dbReference type="PANTHER" id="PTHR45947:SF3">
    <property type="entry name" value="SULFOQUINOVOSYL TRANSFERASE SQD2"/>
    <property type="match status" value="1"/>
</dbReference>
<dbReference type="PANTHER" id="PTHR45947">
    <property type="entry name" value="SULFOQUINOVOSYL TRANSFERASE SQD2"/>
    <property type="match status" value="1"/>
</dbReference>
<dbReference type="STRING" id="126156.SAMN05421670_2406"/>
<sequence length="372" mass="43109">MGERLRILHLPNTLSKKSGIMSFIMNYYRAIDKDKIQFDFLVFDTDEDSYKEEIIKLGGRVYSISRVASKNPFFIQKEINKFFNKHKNEYKVIHYHAISIWHLALNIAKKHGIKHRISHSHATMYSDNKLSAIRNRMLISQMKKNANHYFACSEAAGRFLYGENILNDGKVNIINNAVDCSKFKYDKIKRDKIRKELGVENELLIGHVGRFNEQKNHLFLIAIFKYILQKEPNTKLILVGEGPLREAVEEKIEILKIKNNVTILGKRNDVADILCAVDIFLLPSLFEGLPFVGVEAQASGLPIVLSESITKEIGLNNYTFISLEASIESWANKILSLNYKIDRNTSYRKIMEEGFDIYKESFKLEKMYLEMR</sequence>
<dbReference type="InterPro" id="IPR028098">
    <property type="entry name" value="Glyco_trans_4-like_N"/>
</dbReference>
<dbReference type="Gene3D" id="3.40.50.2000">
    <property type="entry name" value="Glycogen Phosphorylase B"/>
    <property type="match status" value="2"/>
</dbReference>
<protein>
    <submittedName>
        <fullName evidence="2">Glycosyltransferase involved in cell wall bisynthesis</fullName>
    </submittedName>
</protein>
<keyword evidence="3" id="KW-1185">Reference proteome</keyword>
<dbReference type="AlphaFoldDB" id="A0A1I5Z579"/>
<name>A0A1I5Z579_9BACI</name>
<feature type="domain" description="Glycosyltransferase subfamily 4-like N-terminal" evidence="1">
    <location>
        <begin position="19"/>
        <end position="181"/>
    </location>
</feature>
<dbReference type="CDD" id="cd03812">
    <property type="entry name" value="GT4_CapH-like"/>
    <property type="match status" value="1"/>
</dbReference>
<keyword evidence="2" id="KW-0808">Transferase</keyword>
<dbReference type="OrthoDB" id="9804196at2"/>
<dbReference type="RefSeq" id="WP_093537141.1">
    <property type="nucleotide sequence ID" value="NZ_FOXU01000004.1"/>
</dbReference>
<dbReference type="Pfam" id="PF13692">
    <property type="entry name" value="Glyco_trans_1_4"/>
    <property type="match status" value="1"/>
</dbReference>
<accession>A0A1I5Z579</accession>
<organism evidence="2 3">
    <name type="scientific">Psychrobacillus psychrotolerans</name>
    <dbReference type="NCBI Taxonomy" id="126156"/>
    <lineage>
        <taxon>Bacteria</taxon>
        <taxon>Bacillati</taxon>
        <taxon>Bacillota</taxon>
        <taxon>Bacilli</taxon>
        <taxon>Bacillales</taxon>
        <taxon>Bacillaceae</taxon>
        <taxon>Psychrobacillus</taxon>
    </lineage>
</organism>
<evidence type="ECO:0000313" key="2">
    <source>
        <dbReference type="EMBL" id="SFQ51608.1"/>
    </source>
</evidence>
<proteinExistence type="predicted"/>
<dbReference type="EMBL" id="FOXU01000004">
    <property type="protein sequence ID" value="SFQ51608.1"/>
    <property type="molecule type" value="Genomic_DNA"/>
</dbReference>
<dbReference type="SUPFAM" id="SSF53756">
    <property type="entry name" value="UDP-Glycosyltransferase/glycogen phosphorylase"/>
    <property type="match status" value="1"/>
</dbReference>
<evidence type="ECO:0000259" key="1">
    <source>
        <dbReference type="Pfam" id="PF13439"/>
    </source>
</evidence>
<dbReference type="Pfam" id="PF13439">
    <property type="entry name" value="Glyco_transf_4"/>
    <property type="match status" value="1"/>
</dbReference>
<evidence type="ECO:0000313" key="3">
    <source>
        <dbReference type="Proteomes" id="UP000198734"/>
    </source>
</evidence>
<gene>
    <name evidence="2" type="ORF">SAMN05421670_2406</name>
</gene>
<reference evidence="3" key="1">
    <citation type="submission" date="2016-10" db="EMBL/GenBank/DDBJ databases">
        <authorList>
            <person name="Varghese N."/>
            <person name="Submissions S."/>
        </authorList>
    </citation>
    <scope>NUCLEOTIDE SEQUENCE [LARGE SCALE GENOMIC DNA]</scope>
    <source>
        <strain evidence="3">DSM 11706</strain>
    </source>
</reference>
<dbReference type="InterPro" id="IPR050194">
    <property type="entry name" value="Glycosyltransferase_grp1"/>
</dbReference>
<dbReference type="Proteomes" id="UP000198734">
    <property type="component" value="Unassembled WGS sequence"/>
</dbReference>